<dbReference type="AlphaFoldDB" id="A0A448WXV1"/>
<protein>
    <submittedName>
        <fullName evidence="3">Uncharacterized protein</fullName>
    </submittedName>
</protein>
<dbReference type="Proteomes" id="UP000784294">
    <property type="component" value="Unassembled WGS sequence"/>
</dbReference>
<proteinExistence type="predicted"/>
<dbReference type="EMBL" id="CAAALY010059264">
    <property type="protein sequence ID" value="VEL22953.1"/>
    <property type="molecule type" value="Genomic_DNA"/>
</dbReference>
<feature type="region of interest" description="Disordered" evidence="1">
    <location>
        <begin position="181"/>
        <end position="208"/>
    </location>
</feature>
<feature type="chain" id="PRO_5019464319" evidence="2">
    <location>
        <begin position="23"/>
        <end position="208"/>
    </location>
</feature>
<comment type="caution">
    <text evidence="3">The sequence shown here is derived from an EMBL/GenBank/DDBJ whole genome shotgun (WGS) entry which is preliminary data.</text>
</comment>
<accession>A0A448WXV1</accession>
<evidence type="ECO:0000313" key="4">
    <source>
        <dbReference type="Proteomes" id="UP000784294"/>
    </source>
</evidence>
<organism evidence="3 4">
    <name type="scientific">Protopolystoma xenopodis</name>
    <dbReference type="NCBI Taxonomy" id="117903"/>
    <lineage>
        <taxon>Eukaryota</taxon>
        <taxon>Metazoa</taxon>
        <taxon>Spiralia</taxon>
        <taxon>Lophotrochozoa</taxon>
        <taxon>Platyhelminthes</taxon>
        <taxon>Monogenea</taxon>
        <taxon>Polyopisthocotylea</taxon>
        <taxon>Polystomatidea</taxon>
        <taxon>Polystomatidae</taxon>
        <taxon>Protopolystoma</taxon>
    </lineage>
</organism>
<feature type="region of interest" description="Disordered" evidence="1">
    <location>
        <begin position="117"/>
        <end position="138"/>
    </location>
</feature>
<feature type="signal peptide" evidence="2">
    <location>
        <begin position="1"/>
        <end position="22"/>
    </location>
</feature>
<sequence length="208" mass="22169">MTLTYVFFLILVYFSPYSLQYAASNALQTHAHADQHPITVANIHMRSDQSLASASEVSVPSCDSTYTQARGPQSQQLSLAQTNLSQQQQQQQLAGLSNSHYLAPPSAIEPEGKHATRLDETPFSGLSGVEINSSKMDRPGVIGLDAPISSAAYQLPGSDWNRLHAPAAQAAVAESTSYLTFASSQTPPCKTQPTSPPTASVSLTVQPP</sequence>
<reference evidence="3" key="1">
    <citation type="submission" date="2018-11" db="EMBL/GenBank/DDBJ databases">
        <authorList>
            <consortium name="Pathogen Informatics"/>
        </authorList>
    </citation>
    <scope>NUCLEOTIDE SEQUENCE</scope>
</reference>
<keyword evidence="2" id="KW-0732">Signal</keyword>
<name>A0A448WXV1_9PLAT</name>
<gene>
    <name evidence="3" type="ORF">PXEA_LOCUS16393</name>
</gene>
<evidence type="ECO:0000313" key="3">
    <source>
        <dbReference type="EMBL" id="VEL22953.1"/>
    </source>
</evidence>
<evidence type="ECO:0000256" key="2">
    <source>
        <dbReference type="SAM" id="SignalP"/>
    </source>
</evidence>
<keyword evidence="4" id="KW-1185">Reference proteome</keyword>
<evidence type="ECO:0000256" key="1">
    <source>
        <dbReference type="SAM" id="MobiDB-lite"/>
    </source>
</evidence>